<evidence type="ECO:0000313" key="2">
    <source>
        <dbReference type="Proteomes" id="UP000020077"/>
    </source>
</evidence>
<organism evidence="1 2">
    <name type="scientific">Candidatus Accumulibacter phosphatis</name>
    <dbReference type="NCBI Taxonomy" id="327160"/>
    <lineage>
        <taxon>Bacteria</taxon>
        <taxon>Pseudomonadati</taxon>
        <taxon>Pseudomonadota</taxon>
        <taxon>Betaproteobacteria</taxon>
        <taxon>Candidatus Accumulibacter</taxon>
    </lineage>
</organism>
<comment type="caution">
    <text evidence="1">The sequence shown here is derived from an EMBL/GenBank/DDBJ whole genome shotgun (WGS) entry which is preliminary data.</text>
</comment>
<sequence>MLGGDPADVRRNRFLPKLVANDLQVKWFDNLQVTLDYGAIAGALAHGSEFLDKPLDSRVVELDTSTLGGLADRPFRCWQTQQLQAEMAGQPGRQQVTVAIECRAIFLTHGKQRPYLRVAQRFAQLLEERHLVLVVLIRGQDLLELVEDQKLEPRITPYPGALRQVRSQSNAGDFGKRRFALWLTVLAGGDDACDEGIAHVLHFTGAKVCSGTHDG</sequence>
<reference evidence="1 2" key="1">
    <citation type="submission" date="2014-02" db="EMBL/GenBank/DDBJ databases">
        <title>Expanding our view of genomic diversity in Candidatus Accumulibacter clades.</title>
        <authorList>
            <person name="Skennerton C.T."/>
            <person name="Barr J.J."/>
            <person name="Slater F.R."/>
            <person name="Bond P.L."/>
            <person name="Tyson G.W."/>
        </authorList>
    </citation>
    <scope>NUCLEOTIDE SEQUENCE [LARGE SCALE GENOMIC DNA]</scope>
    <source>
        <strain evidence="2">BA-91</strain>
    </source>
</reference>
<accession>A0A084Y6E1</accession>
<gene>
    <name evidence="1" type="ORF">AW09_004627</name>
</gene>
<proteinExistence type="predicted"/>
<evidence type="ECO:0000313" key="1">
    <source>
        <dbReference type="EMBL" id="KFB70285.1"/>
    </source>
</evidence>
<protein>
    <submittedName>
        <fullName evidence="1">Uncharacterized protein</fullName>
    </submittedName>
</protein>
<dbReference type="AlphaFoldDB" id="A0A084Y6E1"/>
<dbReference type="EMBL" id="JDVG02000727">
    <property type="protein sequence ID" value="KFB70285.1"/>
    <property type="molecule type" value="Genomic_DNA"/>
</dbReference>
<name>A0A084Y6E1_9PROT</name>
<dbReference type="Proteomes" id="UP000020077">
    <property type="component" value="Unassembled WGS sequence"/>
</dbReference>